<evidence type="ECO:0000313" key="13">
    <source>
        <dbReference type="Proteomes" id="UP000053119"/>
    </source>
</evidence>
<dbReference type="SUPFAM" id="SSF50044">
    <property type="entry name" value="SH3-domain"/>
    <property type="match status" value="1"/>
</dbReference>
<feature type="non-terminal residue" evidence="12">
    <location>
        <position position="245"/>
    </location>
</feature>
<dbReference type="PRINTS" id="PR00452">
    <property type="entry name" value="SH3DOMAIN"/>
</dbReference>
<dbReference type="Pfam" id="PF00018">
    <property type="entry name" value="SH3_1"/>
    <property type="match status" value="1"/>
</dbReference>
<evidence type="ECO:0000256" key="4">
    <source>
        <dbReference type="ARBA" id="ARBA00022490"/>
    </source>
</evidence>
<evidence type="ECO:0000256" key="9">
    <source>
        <dbReference type="PROSITE-ProRule" id="PRU00192"/>
    </source>
</evidence>
<keyword evidence="13" id="KW-1185">Reference proteome</keyword>
<dbReference type="PROSITE" id="PS50002">
    <property type="entry name" value="SH3"/>
    <property type="match status" value="1"/>
</dbReference>
<dbReference type="FunFam" id="2.30.30.40:FF:000097">
    <property type="entry name" value="Putative src kinase-associated phosphoprotein 2"/>
    <property type="match status" value="1"/>
</dbReference>
<dbReference type="STRING" id="188379.A0A091J7V3"/>
<accession>A0A091J7V3</accession>
<dbReference type="AlphaFoldDB" id="A0A091J7V3"/>
<keyword evidence="4" id="KW-0963">Cytoplasm</keyword>
<gene>
    <name evidence="12" type="ORF">Z169_16304</name>
</gene>
<dbReference type="InterPro" id="IPR037781">
    <property type="entry name" value="SKAP_fam"/>
</dbReference>
<evidence type="ECO:0000256" key="6">
    <source>
        <dbReference type="ARBA" id="ARBA00022936"/>
    </source>
</evidence>
<dbReference type="FunFam" id="2.30.29.30:FF:000194">
    <property type="entry name" value="Putative src kinase-associated phosphoprotein 2"/>
    <property type="match status" value="1"/>
</dbReference>
<organism evidence="12 13">
    <name type="scientific">Egretta garzetta</name>
    <name type="common">Little egret</name>
    <dbReference type="NCBI Taxonomy" id="188379"/>
    <lineage>
        <taxon>Eukaryota</taxon>
        <taxon>Metazoa</taxon>
        <taxon>Chordata</taxon>
        <taxon>Craniata</taxon>
        <taxon>Vertebrata</taxon>
        <taxon>Euteleostomi</taxon>
        <taxon>Archelosauria</taxon>
        <taxon>Archosauria</taxon>
        <taxon>Dinosauria</taxon>
        <taxon>Saurischia</taxon>
        <taxon>Theropoda</taxon>
        <taxon>Coelurosauria</taxon>
        <taxon>Aves</taxon>
        <taxon>Neognathae</taxon>
        <taxon>Neoaves</taxon>
        <taxon>Aequornithes</taxon>
        <taxon>Pelecaniformes</taxon>
        <taxon>Ardeidae</taxon>
        <taxon>Egretta</taxon>
    </lineage>
</organism>
<keyword evidence="6" id="KW-0075">B-cell activation</keyword>
<dbReference type="InterPro" id="IPR011993">
    <property type="entry name" value="PH-like_dom_sf"/>
</dbReference>
<dbReference type="SMART" id="SM00233">
    <property type="entry name" value="PH"/>
    <property type="match status" value="1"/>
</dbReference>
<evidence type="ECO:0000313" key="12">
    <source>
        <dbReference type="EMBL" id="KFP15810.1"/>
    </source>
</evidence>
<dbReference type="SMART" id="SM00326">
    <property type="entry name" value="SH3"/>
    <property type="match status" value="1"/>
</dbReference>
<evidence type="ECO:0000256" key="3">
    <source>
        <dbReference type="ARBA" id="ARBA00022443"/>
    </source>
</evidence>
<evidence type="ECO:0000259" key="10">
    <source>
        <dbReference type="PROSITE" id="PS50002"/>
    </source>
</evidence>
<sequence>GNQFPPVAAQDLQFVLKAGYLEKRRKDHSFLGFEWQKRWCAISKTVFYYYGSEKDKQQKGEFALEGYTIRMNNSLRKDAKKDCCFEISAPDKRIYQFTAATPKEAEEWVQQVKFVIQDMESTTIPEEEEEEYDDVGQVSSEPIDDSIYEEVKGIIAVFYFVTCEHFVFSISNAALCAEGKNTDYANFYQGLWDCTGDVPDELTFKRGDVIYILSKEYNRFGWWVGEMKGTIGLVPKAYIMEMYDI</sequence>
<feature type="non-terminal residue" evidence="12">
    <location>
        <position position="1"/>
    </location>
</feature>
<dbReference type="GO" id="GO:0005737">
    <property type="term" value="C:cytoplasm"/>
    <property type="evidence" value="ECO:0007669"/>
    <property type="project" value="UniProtKB-SubCell"/>
</dbReference>
<protein>
    <recommendedName>
        <fullName evidence="7">Src kinase-associated phosphoprotein 2</fullName>
    </recommendedName>
    <alternativeName>
        <fullName evidence="8">Src family-associated phosphoprotein 2</fullName>
    </alternativeName>
</protein>
<dbReference type="InterPro" id="IPR036028">
    <property type="entry name" value="SH3-like_dom_sf"/>
</dbReference>
<reference evidence="12 13" key="1">
    <citation type="submission" date="2014-04" db="EMBL/GenBank/DDBJ databases">
        <title>Genome evolution of avian class.</title>
        <authorList>
            <person name="Zhang G."/>
            <person name="Li C."/>
        </authorList>
    </citation>
    <scope>NUCLEOTIDE SEQUENCE [LARGE SCALE GENOMIC DNA]</scope>
    <source>
        <strain evidence="12">BGI_Z169</strain>
    </source>
</reference>
<dbReference type="PROSITE" id="PS50003">
    <property type="entry name" value="PH_DOMAIN"/>
    <property type="match status" value="1"/>
</dbReference>
<keyword evidence="12" id="KW-0808">Transferase</keyword>
<dbReference type="PANTHER" id="PTHR15129:SF2">
    <property type="entry name" value="SRC KINASE-ASSOCIATED PHOSPHOPROTEIN 2"/>
    <property type="match status" value="1"/>
</dbReference>
<dbReference type="GO" id="GO:0042113">
    <property type="term" value="P:B cell activation"/>
    <property type="evidence" value="ECO:0007669"/>
    <property type="project" value="UniProtKB-KW"/>
</dbReference>
<keyword evidence="12" id="KW-0418">Kinase</keyword>
<feature type="domain" description="PH" evidence="11">
    <location>
        <begin position="14"/>
        <end position="117"/>
    </location>
</feature>
<evidence type="ECO:0000256" key="2">
    <source>
        <dbReference type="ARBA" id="ARBA00005864"/>
    </source>
</evidence>
<evidence type="ECO:0000256" key="1">
    <source>
        <dbReference type="ARBA" id="ARBA00004496"/>
    </source>
</evidence>
<dbReference type="Proteomes" id="UP000053119">
    <property type="component" value="Unassembled WGS sequence"/>
</dbReference>
<keyword evidence="5" id="KW-0597">Phosphoprotein</keyword>
<name>A0A091J7V3_EGRGA</name>
<comment type="similarity">
    <text evidence="2">Belongs to the SKAP family.</text>
</comment>
<evidence type="ECO:0000256" key="8">
    <source>
        <dbReference type="ARBA" id="ARBA00041593"/>
    </source>
</evidence>
<dbReference type="InterPro" id="IPR001452">
    <property type="entry name" value="SH3_domain"/>
</dbReference>
<dbReference type="CDD" id="cd12045">
    <property type="entry name" value="SH3_SKAP2"/>
    <property type="match status" value="1"/>
</dbReference>
<dbReference type="Gene3D" id="2.30.30.40">
    <property type="entry name" value="SH3 Domains"/>
    <property type="match status" value="1"/>
</dbReference>
<evidence type="ECO:0000256" key="5">
    <source>
        <dbReference type="ARBA" id="ARBA00022553"/>
    </source>
</evidence>
<dbReference type="EMBL" id="KK501543">
    <property type="protein sequence ID" value="KFP15810.1"/>
    <property type="molecule type" value="Genomic_DNA"/>
</dbReference>
<comment type="subcellular location">
    <subcellularLocation>
        <location evidence="1">Cytoplasm</location>
    </subcellularLocation>
</comment>
<dbReference type="SUPFAM" id="SSF50729">
    <property type="entry name" value="PH domain-like"/>
    <property type="match status" value="1"/>
</dbReference>
<keyword evidence="3 9" id="KW-0728">SH3 domain</keyword>
<dbReference type="GO" id="GO:0005886">
    <property type="term" value="C:plasma membrane"/>
    <property type="evidence" value="ECO:0007669"/>
    <property type="project" value="TreeGrafter"/>
</dbReference>
<dbReference type="Pfam" id="PF00169">
    <property type="entry name" value="PH"/>
    <property type="match status" value="1"/>
</dbReference>
<feature type="domain" description="SH3" evidence="10">
    <location>
        <begin position="183"/>
        <end position="244"/>
    </location>
</feature>
<dbReference type="Gene3D" id="2.30.29.30">
    <property type="entry name" value="Pleckstrin-homology domain (PH domain)/Phosphotyrosine-binding domain (PTB)"/>
    <property type="match status" value="1"/>
</dbReference>
<evidence type="ECO:0000256" key="7">
    <source>
        <dbReference type="ARBA" id="ARBA00039671"/>
    </source>
</evidence>
<evidence type="ECO:0000259" key="11">
    <source>
        <dbReference type="PROSITE" id="PS50003"/>
    </source>
</evidence>
<dbReference type="GO" id="GO:0016301">
    <property type="term" value="F:kinase activity"/>
    <property type="evidence" value="ECO:0007669"/>
    <property type="project" value="UniProtKB-KW"/>
</dbReference>
<proteinExistence type="inferred from homology"/>
<dbReference type="PANTHER" id="PTHR15129">
    <property type="entry name" value="SRC-ASSOCIATED ADAPTOR PROTEIN"/>
    <property type="match status" value="1"/>
</dbReference>
<dbReference type="InterPro" id="IPR001849">
    <property type="entry name" value="PH_domain"/>
</dbReference>